<feature type="domain" description="Mitochondria-eating protein C-terminal" evidence="1">
    <location>
        <begin position="36"/>
        <end position="108"/>
    </location>
</feature>
<dbReference type="Proteomes" id="UP000596742">
    <property type="component" value="Unassembled WGS sequence"/>
</dbReference>
<accession>A0A8B6EWZ6</accession>
<organism evidence="2 3">
    <name type="scientific">Mytilus galloprovincialis</name>
    <name type="common">Mediterranean mussel</name>
    <dbReference type="NCBI Taxonomy" id="29158"/>
    <lineage>
        <taxon>Eukaryota</taxon>
        <taxon>Metazoa</taxon>
        <taxon>Spiralia</taxon>
        <taxon>Lophotrochozoa</taxon>
        <taxon>Mollusca</taxon>
        <taxon>Bivalvia</taxon>
        <taxon>Autobranchia</taxon>
        <taxon>Pteriomorphia</taxon>
        <taxon>Mytilida</taxon>
        <taxon>Mytiloidea</taxon>
        <taxon>Mytilidae</taxon>
        <taxon>Mytilinae</taxon>
        <taxon>Mytilus</taxon>
    </lineage>
</organism>
<evidence type="ECO:0000313" key="3">
    <source>
        <dbReference type="Proteomes" id="UP000596742"/>
    </source>
</evidence>
<evidence type="ECO:0000313" key="2">
    <source>
        <dbReference type="EMBL" id="VDI41418.1"/>
    </source>
</evidence>
<protein>
    <recommendedName>
        <fullName evidence="1">Mitochondria-eating protein C-terminal domain-containing protein</fullName>
    </recommendedName>
</protein>
<dbReference type="InterPro" id="IPR031981">
    <property type="entry name" value="MIEAP_C"/>
</dbReference>
<dbReference type="EMBL" id="UYJE01005898">
    <property type="protein sequence ID" value="VDI41418.1"/>
    <property type="molecule type" value="Genomic_DNA"/>
</dbReference>
<comment type="caution">
    <text evidence="2">The sequence shown here is derived from an EMBL/GenBank/DDBJ whole genome shotgun (WGS) entry which is preliminary data.</text>
</comment>
<name>A0A8B6EWZ6_MYTGA</name>
<dbReference type="OrthoDB" id="6152117at2759"/>
<dbReference type="AlphaFoldDB" id="A0A8B6EWZ6"/>
<sequence>MNVANMICKDFEKNPTFGEYLCSYRWSDETIVYRITQQKFFEKCITLSWLMAVQDPEMYLDEDVKQGTNFDKDHYREYTKSGPLFLCSIWPALYLHKNGPLMIKGVAQACN</sequence>
<proteinExistence type="predicted"/>
<gene>
    <name evidence="2" type="ORF">MGAL_10B030316</name>
</gene>
<evidence type="ECO:0000259" key="1">
    <source>
        <dbReference type="Pfam" id="PF16026"/>
    </source>
</evidence>
<reference evidence="2" key="1">
    <citation type="submission" date="2018-11" db="EMBL/GenBank/DDBJ databases">
        <authorList>
            <person name="Alioto T."/>
            <person name="Alioto T."/>
        </authorList>
    </citation>
    <scope>NUCLEOTIDE SEQUENCE</scope>
</reference>
<keyword evidence="3" id="KW-1185">Reference proteome</keyword>
<dbReference type="Pfam" id="PF16026">
    <property type="entry name" value="MIEAP"/>
    <property type="match status" value="1"/>
</dbReference>